<comment type="caution">
    <text evidence="1">The sequence shown here is derived from an EMBL/GenBank/DDBJ whole genome shotgun (WGS) entry which is preliminary data.</text>
</comment>
<accession>A0AAE5AEC7</accession>
<gene>
    <name evidence="1" type="ORF">R4485_19365</name>
</gene>
<dbReference type="Proteomes" id="UP001186041">
    <property type="component" value="Unassembled WGS sequence"/>
</dbReference>
<evidence type="ECO:0000313" key="2">
    <source>
        <dbReference type="Proteomes" id="UP001186041"/>
    </source>
</evidence>
<sequence>MVRHRAHRVWWVADDTPPLYSALGCEWNHRLGADYLGMSSIPEHIPDTTLDVAVVTNIDKAEYYNSIRWGGLCPLPVLTASHAGGRLLPAGWDALAARWHGDRIIAAAAVSDRALKELLPPPLPAPARTGES</sequence>
<evidence type="ECO:0000313" key="1">
    <source>
        <dbReference type="EMBL" id="MDV7292335.1"/>
    </source>
</evidence>
<dbReference type="EMBL" id="JAWLVV010000017">
    <property type="protein sequence ID" value="MDV7292335.1"/>
    <property type="molecule type" value="Genomic_DNA"/>
</dbReference>
<protein>
    <submittedName>
        <fullName evidence="1">Uncharacterized protein</fullName>
    </submittedName>
</protein>
<name>A0AAE5AEC7_MYCFO</name>
<dbReference type="RefSeq" id="WP_317722348.1">
    <property type="nucleotide sequence ID" value="NZ_JAWLVK010000018.1"/>
</dbReference>
<reference evidence="1" key="1">
    <citation type="submission" date="2023-10" db="EMBL/GenBank/DDBJ databases">
        <title>Mycolicibacterium fortuitum clinical isolates causing pulmonary infections in humans.</title>
        <authorList>
            <person name="Mejia-Ponce P.M."/>
            <person name="Zenteno-Cuevas R."/>
            <person name="Licona-Cassani C."/>
        </authorList>
    </citation>
    <scope>NUCLEOTIDE SEQUENCE</scope>
    <source>
        <strain evidence="1">M8</strain>
    </source>
</reference>
<proteinExistence type="predicted"/>
<organism evidence="1 2">
    <name type="scientific">Mycolicibacterium fortuitum</name>
    <name type="common">Mycobacterium fortuitum</name>
    <dbReference type="NCBI Taxonomy" id="1766"/>
    <lineage>
        <taxon>Bacteria</taxon>
        <taxon>Bacillati</taxon>
        <taxon>Actinomycetota</taxon>
        <taxon>Actinomycetes</taxon>
        <taxon>Mycobacteriales</taxon>
        <taxon>Mycobacteriaceae</taxon>
        <taxon>Mycolicibacterium</taxon>
    </lineage>
</organism>
<dbReference type="AlphaFoldDB" id="A0AAE5AEC7"/>